<keyword evidence="5" id="KW-1185">Reference proteome</keyword>
<feature type="region of interest" description="Disordered" evidence="1">
    <location>
        <begin position="1"/>
        <end position="43"/>
    </location>
</feature>
<name>A0A844DEQ6_9BURK</name>
<dbReference type="InterPro" id="IPR005021">
    <property type="entry name" value="Terminase_largesu-like"/>
</dbReference>
<proteinExistence type="predicted"/>
<organism evidence="4 5">
    <name type="scientific">Duganella aquatilis</name>
    <dbReference type="NCBI Taxonomy" id="2666082"/>
    <lineage>
        <taxon>Bacteria</taxon>
        <taxon>Pseudomonadati</taxon>
        <taxon>Pseudomonadota</taxon>
        <taxon>Betaproteobacteria</taxon>
        <taxon>Burkholderiales</taxon>
        <taxon>Oxalobacteraceae</taxon>
        <taxon>Telluria group</taxon>
        <taxon>Duganella</taxon>
    </lineage>
</organism>
<feature type="compositionally biased region" description="Basic residues" evidence="1">
    <location>
        <begin position="28"/>
        <end position="41"/>
    </location>
</feature>
<feature type="domain" description="Terminase large subunit-like endonuclease" evidence="3">
    <location>
        <begin position="315"/>
        <end position="599"/>
    </location>
</feature>
<dbReference type="PANTHER" id="PTHR41287">
    <property type="match status" value="1"/>
</dbReference>
<evidence type="ECO:0000259" key="3">
    <source>
        <dbReference type="Pfam" id="PF20441"/>
    </source>
</evidence>
<protein>
    <submittedName>
        <fullName evidence="4">Terminase large subunit</fullName>
    </submittedName>
</protein>
<feature type="domain" description="Terminase large subunit-like ATPase" evidence="2">
    <location>
        <begin position="127"/>
        <end position="306"/>
    </location>
</feature>
<dbReference type="InterPro" id="IPR046462">
    <property type="entry name" value="TerL_nuclease"/>
</dbReference>
<sequence>MVAESLFDNPVAGARPKRQRAAGAAGRPVRKPRKPRHKLSPKKLQSLTPDVLHEWDIAYGLPVLRGEITVGRYVFLAVQRHYQDLVDGAYRGIYYSPEHARHVIDYIQRFFVHIKGPLASKPILLDPWQRFWTAVLYGWRRASDGQRRFSRAYEEVARKNGKSTWKGPQGAYLFSMDGEAGAEVYAVATTRNQAMTVFKPAFDNIRRWAKRSAGVARSFKIFAGLNHEKVELDDNSVFMPLPANAENLDGLNPSAILFDELHAQKHRDVWDVMESALGARSQPLLSAITTAGFILDGICTEQRDYLVSVLDGRRKDDTFFGYIYTLDEGDDPFDEANWPKANPGLGLSKTVEYMRAQARKAAAMPGARVNFFTKDLNIWCNSADGWFDMAVWDHGKRKFDPEVLKGRRCYGGLDLASTRDLTAFSLVFPPGEPGSDWYVLVWFWCPSEKVATQSADDAAPYEAWVKAGWLTATEGNVTDYGPVREQVLQAMRDYDVVEIGFDRWNALQLANELLAKDVPLVEVPQNTGGMYPGSKLLEELVYGKRFQHGGNKVLRWCANNTALLFDTNGNYRPDKKKSNANGRIDGIVATVMALSRIAAANDQDGNLDDFLQGPIRT</sequence>
<dbReference type="PANTHER" id="PTHR41287:SF1">
    <property type="entry name" value="PROTEIN YMFN"/>
    <property type="match status" value="1"/>
</dbReference>
<evidence type="ECO:0000259" key="2">
    <source>
        <dbReference type="Pfam" id="PF03354"/>
    </source>
</evidence>
<evidence type="ECO:0000313" key="4">
    <source>
        <dbReference type="EMBL" id="MRW86790.1"/>
    </source>
</evidence>
<evidence type="ECO:0000313" key="5">
    <source>
        <dbReference type="Proteomes" id="UP000439986"/>
    </source>
</evidence>
<dbReference type="InterPro" id="IPR046461">
    <property type="entry name" value="TerL_ATPase"/>
</dbReference>
<dbReference type="InterPro" id="IPR027417">
    <property type="entry name" value="P-loop_NTPase"/>
</dbReference>
<dbReference type="EMBL" id="WKJL01000019">
    <property type="protein sequence ID" value="MRW86790.1"/>
    <property type="molecule type" value="Genomic_DNA"/>
</dbReference>
<dbReference type="AlphaFoldDB" id="A0A844DEQ6"/>
<dbReference type="Gene3D" id="3.40.50.300">
    <property type="entry name" value="P-loop containing nucleotide triphosphate hydrolases"/>
    <property type="match status" value="1"/>
</dbReference>
<dbReference type="Pfam" id="PF03354">
    <property type="entry name" value="TerL_ATPase"/>
    <property type="match status" value="1"/>
</dbReference>
<comment type="caution">
    <text evidence="4">The sequence shown here is derived from an EMBL/GenBank/DDBJ whole genome shotgun (WGS) entry which is preliminary data.</text>
</comment>
<dbReference type="GO" id="GO:0004519">
    <property type="term" value="F:endonuclease activity"/>
    <property type="evidence" value="ECO:0007669"/>
    <property type="project" value="InterPro"/>
</dbReference>
<dbReference type="Proteomes" id="UP000439986">
    <property type="component" value="Unassembled WGS sequence"/>
</dbReference>
<dbReference type="Pfam" id="PF20441">
    <property type="entry name" value="TerL_nuclease"/>
    <property type="match status" value="1"/>
</dbReference>
<evidence type="ECO:0000256" key="1">
    <source>
        <dbReference type="SAM" id="MobiDB-lite"/>
    </source>
</evidence>
<gene>
    <name evidence="4" type="ORF">GJ698_22215</name>
</gene>
<reference evidence="4 5" key="1">
    <citation type="submission" date="2019-11" db="EMBL/GenBank/DDBJ databases">
        <title>Novel species isolated from a subtropical stream in China.</title>
        <authorList>
            <person name="Lu H."/>
        </authorList>
    </citation>
    <scope>NUCLEOTIDE SEQUENCE [LARGE SCALE GENOMIC DNA]</scope>
    <source>
        <strain evidence="4 5">FT26W</strain>
    </source>
</reference>
<accession>A0A844DEQ6</accession>